<feature type="domain" description="DUF2229" evidence="1">
    <location>
        <begin position="4"/>
        <end position="136"/>
    </location>
</feature>
<dbReference type="OrthoDB" id="10542675at2759"/>
<comment type="caution">
    <text evidence="2">The sequence shown here is derived from an EMBL/GenBank/DDBJ whole genome shotgun (WGS) entry which is preliminary data.</text>
</comment>
<dbReference type="InterPro" id="IPR051805">
    <property type="entry name" value="Dehydratase_Activator_Redct"/>
</dbReference>
<dbReference type="AlphaFoldDB" id="A0A9K3D781"/>
<dbReference type="PANTHER" id="PTHR32329:SF4">
    <property type="entry name" value="ACTIVATOR OF 2-HYDROXYACYL-COA DEHYDRATASE"/>
    <property type="match status" value="1"/>
</dbReference>
<accession>A0A9K3D781</accession>
<feature type="non-terminal residue" evidence="2">
    <location>
        <position position="1"/>
    </location>
</feature>
<keyword evidence="3" id="KW-1185">Reference proteome</keyword>
<gene>
    <name evidence="2" type="ORF">KIPB_011962</name>
</gene>
<evidence type="ECO:0000259" key="1">
    <source>
        <dbReference type="Pfam" id="PF09989"/>
    </source>
</evidence>
<dbReference type="InterPro" id="IPR018709">
    <property type="entry name" value="CoA_activase_DUF2229"/>
</dbReference>
<dbReference type="Pfam" id="PF09989">
    <property type="entry name" value="DUF2229"/>
    <property type="match status" value="1"/>
</dbReference>
<dbReference type="Proteomes" id="UP000265618">
    <property type="component" value="Unassembled WGS sequence"/>
</dbReference>
<dbReference type="PANTHER" id="PTHR32329">
    <property type="entry name" value="BIFUNCTIONAL PROTEIN [INCLUDES 2-HYDROXYACYL-COA DEHYDRATASE (N-TER) AND ITS ACTIVATOR DOMAIN (C_TERM)-RELATED"/>
    <property type="match status" value="1"/>
</dbReference>
<reference evidence="2 3" key="1">
    <citation type="journal article" date="2018" name="PLoS ONE">
        <title>The draft genome of Kipferlia bialata reveals reductive genome evolution in fornicate parasites.</title>
        <authorList>
            <person name="Tanifuji G."/>
            <person name="Takabayashi S."/>
            <person name="Kume K."/>
            <person name="Takagi M."/>
            <person name="Nakayama T."/>
            <person name="Kamikawa R."/>
            <person name="Inagaki Y."/>
            <person name="Hashimoto T."/>
        </authorList>
    </citation>
    <scope>NUCLEOTIDE SEQUENCE [LARGE SCALE GENOMIC DNA]</scope>
    <source>
        <strain evidence="2">NY0173</strain>
    </source>
</reference>
<name>A0A9K3D781_9EUKA</name>
<evidence type="ECO:0000313" key="3">
    <source>
        <dbReference type="Proteomes" id="UP000265618"/>
    </source>
</evidence>
<organism evidence="2 3">
    <name type="scientific">Kipferlia bialata</name>
    <dbReference type="NCBI Taxonomy" id="797122"/>
    <lineage>
        <taxon>Eukaryota</taxon>
        <taxon>Metamonada</taxon>
        <taxon>Carpediemonas-like organisms</taxon>
        <taxon>Kipferlia</taxon>
    </lineage>
</organism>
<evidence type="ECO:0000313" key="2">
    <source>
        <dbReference type="EMBL" id="GIQ89481.1"/>
    </source>
</evidence>
<sequence length="251" mass="28446">MSTTNFACPIVGLYSEALKSSNAELTANPEIDYMNPVMPIFDPKAMEARLHEELGDKFDISKSQIKAALAKAYAAQDEYRRDVRLKGEETLEMIEREGLHGIVLSGRPYHVDPEINHGIPELIQGYGYPVLSEDSISHLSESEKPLRIVNQWNYHKRLYRAANLVAKRDDLDIVQLVSFGCGLDAVTTDQVEETLKRHGKVYTQVKIDEINNLGAVRIRMRSLFSAIRERQNIGITSQQMSEPPVRVEYTK</sequence>
<dbReference type="EMBL" id="BDIP01005091">
    <property type="protein sequence ID" value="GIQ89481.1"/>
    <property type="molecule type" value="Genomic_DNA"/>
</dbReference>
<protein>
    <submittedName>
        <fullName evidence="2">2-hydroxyglutaryl-CoA dehydratase, D-component</fullName>
    </submittedName>
</protein>
<proteinExistence type="predicted"/>